<name>A0AAV3R1W5_LITER</name>
<evidence type="ECO:0000313" key="7">
    <source>
        <dbReference type="Proteomes" id="UP001454036"/>
    </source>
</evidence>
<keyword evidence="4" id="KW-0206">Cytoskeleton</keyword>
<dbReference type="GO" id="GO:0008017">
    <property type="term" value="F:microtubule binding"/>
    <property type="evidence" value="ECO:0007669"/>
    <property type="project" value="InterPro"/>
</dbReference>
<proteinExistence type="inferred from homology"/>
<keyword evidence="4" id="KW-0963">Cytoplasm</keyword>
<dbReference type="Proteomes" id="UP001454036">
    <property type="component" value="Unassembled WGS sequence"/>
</dbReference>
<accession>A0AAV3R1W5</accession>
<evidence type="ECO:0000313" key="6">
    <source>
        <dbReference type="EMBL" id="GAA0169973.1"/>
    </source>
</evidence>
<reference evidence="6 7" key="1">
    <citation type="submission" date="2024-01" db="EMBL/GenBank/DDBJ databases">
        <title>The complete chloroplast genome sequence of Lithospermum erythrorhizon: insights into the phylogenetic relationship among Boraginaceae species and the maternal lineages of purple gromwells.</title>
        <authorList>
            <person name="Okada T."/>
            <person name="Watanabe K."/>
        </authorList>
    </citation>
    <scope>NUCLEOTIDE SEQUENCE [LARGE SCALE GENOMIC DNA]</scope>
</reference>
<keyword evidence="3" id="KW-0493">Microtubule</keyword>
<dbReference type="Gene3D" id="1.20.58.1520">
    <property type="match status" value="1"/>
</dbReference>
<dbReference type="PANTHER" id="PTHR19321">
    <property type="entry name" value="PROTEIN REGULATOR OF CYTOKINESIS 1 PRC1-RELATED"/>
    <property type="match status" value="1"/>
</dbReference>
<evidence type="ECO:0000256" key="4">
    <source>
        <dbReference type="ARBA" id="ARBA00023212"/>
    </source>
</evidence>
<evidence type="ECO:0000256" key="3">
    <source>
        <dbReference type="ARBA" id="ARBA00022701"/>
    </source>
</evidence>
<comment type="caution">
    <text evidence="6">The sequence shown here is derived from an EMBL/GenBank/DDBJ whole genome shotgun (WGS) entry which is preliminary data.</text>
</comment>
<evidence type="ECO:0000256" key="5">
    <source>
        <dbReference type="SAM" id="MobiDB-lite"/>
    </source>
</evidence>
<comment type="similarity">
    <text evidence="2">Belongs to the MAP65/ASE1 family.</text>
</comment>
<feature type="compositionally biased region" description="Polar residues" evidence="5">
    <location>
        <begin position="244"/>
        <end position="253"/>
    </location>
</feature>
<keyword evidence="7" id="KW-1185">Reference proteome</keyword>
<dbReference type="GO" id="GO:0000226">
    <property type="term" value="P:microtubule cytoskeleton organization"/>
    <property type="evidence" value="ECO:0007669"/>
    <property type="project" value="InterPro"/>
</dbReference>
<organism evidence="6 7">
    <name type="scientific">Lithospermum erythrorhizon</name>
    <name type="common">Purple gromwell</name>
    <name type="synonym">Lithospermum officinale var. erythrorhizon</name>
    <dbReference type="NCBI Taxonomy" id="34254"/>
    <lineage>
        <taxon>Eukaryota</taxon>
        <taxon>Viridiplantae</taxon>
        <taxon>Streptophyta</taxon>
        <taxon>Embryophyta</taxon>
        <taxon>Tracheophyta</taxon>
        <taxon>Spermatophyta</taxon>
        <taxon>Magnoliopsida</taxon>
        <taxon>eudicotyledons</taxon>
        <taxon>Gunneridae</taxon>
        <taxon>Pentapetalae</taxon>
        <taxon>asterids</taxon>
        <taxon>lamiids</taxon>
        <taxon>Boraginales</taxon>
        <taxon>Boraginaceae</taxon>
        <taxon>Boraginoideae</taxon>
        <taxon>Lithospermeae</taxon>
        <taxon>Lithospermum</taxon>
    </lineage>
</organism>
<evidence type="ECO:0000256" key="2">
    <source>
        <dbReference type="ARBA" id="ARBA00006187"/>
    </source>
</evidence>
<dbReference type="Pfam" id="PF03999">
    <property type="entry name" value="MAP65_ASE1"/>
    <property type="match status" value="1"/>
</dbReference>
<dbReference type="InterPro" id="IPR007145">
    <property type="entry name" value="MAP65_Ase1_PRC1"/>
</dbReference>
<dbReference type="GO" id="GO:0005874">
    <property type="term" value="C:microtubule"/>
    <property type="evidence" value="ECO:0007669"/>
    <property type="project" value="UniProtKB-KW"/>
</dbReference>
<feature type="region of interest" description="Disordered" evidence="5">
    <location>
        <begin position="330"/>
        <end position="349"/>
    </location>
</feature>
<feature type="region of interest" description="Disordered" evidence="5">
    <location>
        <begin position="133"/>
        <end position="162"/>
    </location>
</feature>
<dbReference type="GO" id="GO:0005819">
    <property type="term" value="C:spindle"/>
    <property type="evidence" value="ECO:0007669"/>
    <property type="project" value="TreeGrafter"/>
</dbReference>
<feature type="compositionally biased region" description="Low complexity" evidence="5">
    <location>
        <begin position="338"/>
        <end position="349"/>
    </location>
</feature>
<comment type="subcellular location">
    <subcellularLocation>
        <location evidence="1">Cytoplasm</location>
        <location evidence="1">Cytoskeleton</location>
    </subcellularLocation>
</comment>
<sequence length="370" mass="41412">METRAVDAACVLEQIELHIGRVKEEALNRKEILDKVEKWMDDNRCNAGRGAHRTLKRAEKACALVNKLPAMVEMLATKTRSWENERGIRFTYDGIPVLSMLEEYKTLRHEKEEEHKRQREQKNLQGQLIAEQEALYGSKPSPMKNQSAKKGPRMSSGGAGGRRLSLGGAMLQTPKHDMFPPKKGTTPNTRQVKKNDRLHYNDDGYATTLSDGRRGLDIAGLSVKKHSFNAREVETPSMRKPFSPISSTDSSRSNATNILQELRRQHDMLQKTLPSINTFATPSKTISTTIEEENKTPRLMANPIPSTPSTISVPLFATPSKIMPTVEEEKKTPQSMAIPIPSTPSTVSVPMQTRRAGFVLPRTHITTVHV</sequence>
<evidence type="ECO:0000256" key="1">
    <source>
        <dbReference type="ARBA" id="ARBA00004245"/>
    </source>
</evidence>
<dbReference type="PANTHER" id="PTHR19321:SF7">
    <property type="entry name" value="65-KDA MICROTUBULE-ASSOCIATED PROTEIN 3"/>
    <property type="match status" value="1"/>
</dbReference>
<dbReference type="AlphaFoldDB" id="A0AAV3R1W5"/>
<protein>
    <submittedName>
        <fullName evidence="6">Non-motor microtubule binding protein</fullName>
    </submittedName>
</protein>
<dbReference type="GO" id="GO:0005737">
    <property type="term" value="C:cytoplasm"/>
    <property type="evidence" value="ECO:0007669"/>
    <property type="project" value="TreeGrafter"/>
</dbReference>
<gene>
    <name evidence="6" type="ORF">LIER_24342</name>
</gene>
<feature type="region of interest" description="Disordered" evidence="5">
    <location>
        <begin position="234"/>
        <end position="253"/>
    </location>
</feature>
<dbReference type="EMBL" id="BAABME010007048">
    <property type="protein sequence ID" value="GAA0169973.1"/>
    <property type="molecule type" value="Genomic_DNA"/>
</dbReference>